<dbReference type="PANTHER" id="PTHR10545:SF42">
    <property type="entry name" value="ACETYLTRANSFERASE"/>
    <property type="match status" value="1"/>
</dbReference>
<sequence>MTGEAADGLKIRDATAGDEGAWRGLWAGFLAFYDKTLPEAVTARTWALILDPGHPMSLRIAEMDGAAVGFTLWQTHDSSWVPAPDLYLEDIFVSPAMRGRGVGRALIADLVAIGRARGCARIYWMTEETNTTARRLYDRFATSDGHIRYRADLGG</sequence>
<feature type="domain" description="N-acetyltransferase" evidence="3">
    <location>
        <begin position="9"/>
        <end position="155"/>
    </location>
</feature>
<dbReference type="Pfam" id="PF00583">
    <property type="entry name" value="Acetyltransf_1"/>
    <property type="match status" value="1"/>
</dbReference>
<reference evidence="5" key="1">
    <citation type="submission" date="2023-07" db="EMBL/GenBank/DDBJ databases">
        <title>Defluviimonas sediminis sp. nov., isolated from mangrove sediment.</title>
        <authorList>
            <person name="Liu L."/>
            <person name="Li J."/>
            <person name="Huang Y."/>
            <person name="Pan J."/>
            <person name="Li M."/>
        </authorList>
    </citation>
    <scope>NUCLEOTIDE SEQUENCE [LARGE SCALE GENOMIC DNA]</scope>
    <source>
        <strain evidence="5">FT324</strain>
    </source>
</reference>
<dbReference type="Proteomes" id="UP001205601">
    <property type="component" value="Unassembled WGS sequence"/>
</dbReference>
<evidence type="ECO:0000313" key="5">
    <source>
        <dbReference type="Proteomes" id="UP001205601"/>
    </source>
</evidence>
<evidence type="ECO:0000259" key="3">
    <source>
        <dbReference type="PROSITE" id="PS51186"/>
    </source>
</evidence>
<gene>
    <name evidence="4" type="ORF">N5I32_05800</name>
</gene>
<evidence type="ECO:0000313" key="4">
    <source>
        <dbReference type="EMBL" id="MCT8329022.1"/>
    </source>
</evidence>
<dbReference type="InterPro" id="IPR000182">
    <property type="entry name" value="GNAT_dom"/>
</dbReference>
<organism evidence="4 5">
    <name type="scientific">Albidovulum sediminis</name>
    <dbReference type="NCBI Taxonomy" id="3066345"/>
    <lineage>
        <taxon>Bacteria</taxon>
        <taxon>Pseudomonadati</taxon>
        <taxon>Pseudomonadota</taxon>
        <taxon>Alphaproteobacteria</taxon>
        <taxon>Rhodobacterales</taxon>
        <taxon>Paracoccaceae</taxon>
        <taxon>Albidovulum</taxon>
    </lineage>
</organism>
<dbReference type="InterPro" id="IPR051016">
    <property type="entry name" value="Diverse_Substrate_AcTransf"/>
</dbReference>
<dbReference type="SUPFAM" id="SSF55729">
    <property type="entry name" value="Acyl-CoA N-acyltransferases (Nat)"/>
    <property type="match status" value="1"/>
</dbReference>
<dbReference type="CDD" id="cd04301">
    <property type="entry name" value="NAT_SF"/>
    <property type="match status" value="1"/>
</dbReference>
<keyword evidence="1" id="KW-0808">Transferase</keyword>
<dbReference type="PROSITE" id="PS51186">
    <property type="entry name" value="GNAT"/>
    <property type="match status" value="1"/>
</dbReference>
<keyword evidence="5" id="KW-1185">Reference proteome</keyword>
<dbReference type="EMBL" id="JAOCQF010000001">
    <property type="protein sequence ID" value="MCT8329022.1"/>
    <property type="molecule type" value="Genomic_DNA"/>
</dbReference>
<keyword evidence="2" id="KW-0012">Acyltransferase</keyword>
<proteinExistence type="predicted"/>
<accession>A0ABT2NJD7</accession>
<evidence type="ECO:0000256" key="1">
    <source>
        <dbReference type="ARBA" id="ARBA00022679"/>
    </source>
</evidence>
<comment type="caution">
    <text evidence="4">The sequence shown here is derived from an EMBL/GenBank/DDBJ whole genome shotgun (WGS) entry which is preliminary data.</text>
</comment>
<dbReference type="InterPro" id="IPR016181">
    <property type="entry name" value="Acyl_CoA_acyltransferase"/>
</dbReference>
<name>A0ABT2NJD7_9RHOB</name>
<protein>
    <submittedName>
        <fullName evidence="4">GNAT family N-acetyltransferase</fullName>
    </submittedName>
</protein>
<dbReference type="RefSeq" id="WP_261494445.1">
    <property type="nucleotide sequence ID" value="NZ_JAOCQF010000001.1"/>
</dbReference>
<dbReference type="Gene3D" id="3.40.630.30">
    <property type="match status" value="1"/>
</dbReference>
<evidence type="ECO:0000256" key="2">
    <source>
        <dbReference type="ARBA" id="ARBA00023315"/>
    </source>
</evidence>
<dbReference type="PANTHER" id="PTHR10545">
    <property type="entry name" value="DIAMINE N-ACETYLTRANSFERASE"/>
    <property type="match status" value="1"/>
</dbReference>